<accession>A0AAF3J5M1</accession>
<dbReference type="AlphaFoldDB" id="A0AAF3J5M1"/>
<keyword evidence="1" id="KW-0812">Transmembrane</keyword>
<dbReference type="Pfam" id="PF10328">
    <property type="entry name" value="7TM_GPCR_Srx"/>
    <property type="match status" value="1"/>
</dbReference>
<evidence type="ECO:0000313" key="3">
    <source>
        <dbReference type="Proteomes" id="UP000887575"/>
    </source>
</evidence>
<proteinExistence type="predicted"/>
<feature type="transmembrane region" description="Helical" evidence="1">
    <location>
        <begin position="274"/>
        <end position="296"/>
    </location>
</feature>
<feature type="domain" description="7TM GPCR serpentine receptor class x (Srx)" evidence="2">
    <location>
        <begin position="132"/>
        <end position="330"/>
    </location>
</feature>
<dbReference type="SUPFAM" id="SSF81321">
    <property type="entry name" value="Family A G protein-coupled receptor-like"/>
    <property type="match status" value="1"/>
</dbReference>
<evidence type="ECO:0000259" key="2">
    <source>
        <dbReference type="Pfam" id="PF10328"/>
    </source>
</evidence>
<evidence type="ECO:0000256" key="1">
    <source>
        <dbReference type="SAM" id="Phobius"/>
    </source>
</evidence>
<keyword evidence="1" id="KW-0472">Membrane</keyword>
<dbReference type="WBParaSite" id="MBELARI_LOCUS1770">
    <property type="protein sequence ID" value="MBELARI_LOCUS1770"/>
    <property type="gene ID" value="MBELARI_LOCUS1770"/>
</dbReference>
<dbReference type="Proteomes" id="UP000887575">
    <property type="component" value="Unassembled WGS sequence"/>
</dbReference>
<feature type="transmembrane region" description="Helical" evidence="1">
    <location>
        <begin position="239"/>
        <end position="262"/>
    </location>
</feature>
<feature type="transmembrane region" description="Helical" evidence="1">
    <location>
        <begin position="81"/>
        <end position="104"/>
    </location>
</feature>
<keyword evidence="1" id="KW-1133">Transmembrane helix</keyword>
<keyword evidence="3" id="KW-1185">Reference proteome</keyword>
<sequence>MAEIHEYNGRRALLIQAVDGDEYWYYLDDPHRKSQAAGEYISSSQKCANSKDLMWDNPPGIAYNWNGIPIRTNANDDIKSYIIAIYLIFGLSALPLNFLCAYFISKKESLSKRTCVLTWHCVQTDGLSGILLNRIVIAFSLGMVYSMELLLHSLSINRIFAVFFNGFYYERIQRFTIVHALFCFIAPIIYQLMQVGDLVEPGTNFHCYAGPFFSPSEFYVFIWFNINNFFDTIGYTVDYIVFGFLVFAMVLDVVTVLGIRLTIKSPEAKKRADLRLAIMMLITGTIWIVETSFHYFVSWQFYQEFWYFFFYEAEPFLGHCVLSLVIIIFNLPQNPKKTRVRVLSLCDKSEIQKACGTRRLTKTSI</sequence>
<protein>
    <recommendedName>
        <fullName evidence="2">7TM GPCR serpentine receptor class x (Srx) domain-containing protein</fullName>
    </recommendedName>
</protein>
<reference evidence="4" key="1">
    <citation type="submission" date="2024-02" db="UniProtKB">
        <authorList>
            <consortium name="WormBaseParasite"/>
        </authorList>
    </citation>
    <scope>IDENTIFICATION</scope>
</reference>
<organism evidence="3 4">
    <name type="scientific">Mesorhabditis belari</name>
    <dbReference type="NCBI Taxonomy" id="2138241"/>
    <lineage>
        <taxon>Eukaryota</taxon>
        <taxon>Metazoa</taxon>
        <taxon>Ecdysozoa</taxon>
        <taxon>Nematoda</taxon>
        <taxon>Chromadorea</taxon>
        <taxon>Rhabditida</taxon>
        <taxon>Rhabditina</taxon>
        <taxon>Rhabditomorpha</taxon>
        <taxon>Rhabditoidea</taxon>
        <taxon>Rhabditidae</taxon>
        <taxon>Mesorhabditinae</taxon>
        <taxon>Mesorhabditis</taxon>
    </lineage>
</organism>
<dbReference type="InterPro" id="IPR019430">
    <property type="entry name" value="7TM_GPCR_serpentine_rcpt_Srx"/>
</dbReference>
<name>A0AAF3J5M1_9BILA</name>
<feature type="transmembrane region" description="Helical" evidence="1">
    <location>
        <begin position="316"/>
        <end position="332"/>
    </location>
</feature>
<evidence type="ECO:0000313" key="4">
    <source>
        <dbReference type="WBParaSite" id="MBELARI_LOCUS1770"/>
    </source>
</evidence>
<feature type="transmembrane region" description="Helical" evidence="1">
    <location>
        <begin position="175"/>
        <end position="193"/>
    </location>
</feature>